<dbReference type="Gene3D" id="1.20.120.330">
    <property type="entry name" value="Nucleotidyltransferases domain 2"/>
    <property type="match status" value="1"/>
</dbReference>
<dbReference type="Gene3D" id="3.30.460.10">
    <property type="entry name" value="Beta Polymerase, domain 2"/>
    <property type="match status" value="1"/>
</dbReference>
<name>A0ABW4BNU5_9LACO</name>
<accession>A0ABW4BNU5</accession>
<dbReference type="RefSeq" id="WP_125650451.1">
    <property type="nucleotide sequence ID" value="NZ_JBHTOH010000035.1"/>
</dbReference>
<comment type="caution">
    <text evidence="1">The sequence shown here is derived from an EMBL/GenBank/DDBJ whole genome shotgun (WGS) entry which is preliminary data.</text>
</comment>
<dbReference type="SUPFAM" id="SSF81301">
    <property type="entry name" value="Nucleotidyltransferase"/>
    <property type="match status" value="1"/>
</dbReference>
<evidence type="ECO:0000313" key="1">
    <source>
        <dbReference type="EMBL" id="MFD1411127.1"/>
    </source>
</evidence>
<dbReference type="SUPFAM" id="SSF81631">
    <property type="entry name" value="PAP/OAS1 substrate-binding domain"/>
    <property type="match status" value="1"/>
</dbReference>
<dbReference type="InterPro" id="IPR007530">
    <property type="entry name" value="Aminoglycoside_adenylylTfrase"/>
</dbReference>
<proteinExistence type="predicted"/>
<dbReference type="EMBL" id="JBHTOH010000035">
    <property type="protein sequence ID" value="MFD1411127.1"/>
    <property type="molecule type" value="Genomic_DNA"/>
</dbReference>
<dbReference type="Proteomes" id="UP001597191">
    <property type="component" value="Unassembled WGS sequence"/>
</dbReference>
<dbReference type="InterPro" id="IPR043519">
    <property type="entry name" value="NT_sf"/>
</dbReference>
<protein>
    <submittedName>
        <fullName evidence="1">Aminoglycoside 6-adenylyltransferase</fullName>
    </submittedName>
</protein>
<organism evidence="1 2">
    <name type="scientific">Lapidilactobacillus gannanensis</name>
    <dbReference type="NCBI Taxonomy" id="2486002"/>
    <lineage>
        <taxon>Bacteria</taxon>
        <taxon>Bacillati</taxon>
        <taxon>Bacillota</taxon>
        <taxon>Bacilli</taxon>
        <taxon>Lactobacillales</taxon>
        <taxon>Lactobacillaceae</taxon>
        <taxon>Lapidilactobacillus</taxon>
    </lineage>
</organism>
<keyword evidence="2" id="KW-1185">Reference proteome</keyword>
<sequence length="288" mass="33054">MQKRSDNEMWTLIQQVAQNLGVVQAIALNGSRANPQVVPDQFQDFDIVYFVPDGQMLPLLTDRSWLQQFGPQIVMQAPGDFDEQPDYQHKYNLMILFTDGNRLDLGLCPLSGISDWAANDPVAKILSDPHHLLPQNLEHSDQIYWTSAPTAKEFRNCCNEFWWVTPYVVKGLQRHELFYATDHAYQNCFHELRCLLDWRVAATAGFHLNLGKSDKYLWARLAPTLQKQIQVCLDLSSEHALARGLVQMNATFDQQAQLFAEEQGFTYHLAKATAVRQYVRQELATLLK</sequence>
<evidence type="ECO:0000313" key="2">
    <source>
        <dbReference type="Proteomes" id="UP001597191"/>
    </source>
</evidence>
<gene>
    <name evidence="1" type="ORF">ACFQ4R_05870</name>
</gene>
<dbReference type="Pfam" id="PF04439">
    <property type="entry name" value="Adenyl_transf"/>
    <property type="match status" value="1"/>
</dbReference>
<reference evidence="2" key="1">
    <citation type="journal article" date="2019" name="Int. J. Syst. Evol. Microbiol.">
        <title>The Global Catalogue of Microorganisms (GCM) 10K type strain sequencing project: providing services to taxonomists for standard genome sequencing and annotation.</title>
        <authorList>
            <consortium name="The Broad Institute Genomics Platform"/>
            <consortium name="The Broad Institute Genome Sequencing Center for Infectious Disease"/>
            <person name="Wu L."/>
            <person name="Ma J."/>
        </authorList>
    </citation>
    <scope>NUCLEOTIDE SEQUENCE [LARGE SCALE GENOMIC DNA]</scope>
    <source>
        <strain evidence="2">CCM 8937</strain>
    </source>
</reference>